<dbReference type="EMBL" id="CALNXK010000126">
    <property type="protein sequence ID" value="CAH3163311.1"/>
    <property type="molecule type" value="Genomic_DNA"/>
</dbReference>
<protein>
    <submittedName>
        <fullName evidence="1">Uncharacterized protein</fullName>
    </submittedName>
</protein>
<evidence type="ECO:0000313" key="2">
    <source>
        <dbReference type="Proteomes" id="UP001159405"/>
    </source>
</evidence>
<accession>A0ABN8QID8</accession>
<organism evidence="1 2">
    <name type="scientific">Porites lobata</name>
    <dbReference type="NCBI Taxonomy" id="104759"/>
    <lineage>
        <taxon>Eukaryota</taxon>
        <taxon>Metazoa</taxon>
        <taxon>Cnidaria</taxon>
        <taxon>Anthozoa</taxon>
        <taxon>Hexacorallia</taxon>
        <taxon>Scleractinia</taxon>
        <taxon>Fungiina</taxon>
        <taxon>Poritidae</taxon>
        <taxon>Porites</taxon>
    </lineage>
</organism>
<feature type="non-terminal residue" evidence="1">
    <location>
        <position position="1"/>
    </location>
</feature>
<proteinExistence type="predicted"/>
<comment type="caution">
    <text evidence="1">The sequence shown here is derived from an EMBL/GenBank/DDBJ whole genome shotgun (WGS) entry which is preliminary data.</text>
</comment>
<sequence>GRQLNESSRSGNPASHYTVRQYLIHLQEEQAKARVTSKQAFPLKQVFSAQIPPSQRYLYARDLAFSCLEFFSRR</sequence>
<reference evidence="1 2" key="1">
    <citation type="submission" date="2022-05" db="EMBL/GenBank/DDBJ databases">
        <authorList>
            <consortium name="Genoscope - CEA"/>
            <person name="William W."/>
        </authorList>
    </citation>
    <scope>NUCLEOTIDE SEQUENCE [LARGE SCALE GENOMIC DNA]</scope>
</reference>
<name>A0ABN8QID8_9CNID</name>
<keyword evidence="2" id="KW-1185">Reference proteome</keyword>
<evidence type="ECO:0000313" key="1">
    <source>
        <dbReference type="EMBL" id="CAH3163311.1"/>
    </source>
</evidence>
<gene>
    <name evidence="1" type="ORF">PLOB_00005734</name>
</gene>
<dbReference type="Proteomes" id="UP001159405">
    <property type="component" value="Unassembled WGS sequence"/>
</dbReference>